<dbReference type="Pfam" id="PF00207">
    <property type="entry name" value="A2M"/>
    <property type="match status" value="1"/>
</dbReference>
<evidence type="ECO:0000313" key="8">
    <source>
        <dbReference type="Proteomes" id="UP000678393"/>
    </source>
</evidence>
<dbReference type="Gene3D" id="2.60.40.2950">
    <property type="match status" value="1"/>
</dbReference>
<evidence type="ECO:0000256" key="4">
    <source>
        <dbReference type="SAM" id="SignalP"/>
    </source>
</evidence>
<dbReference type="Gene3D" id="2.60.40.1940">
    <property type="match status" value="1"/>
</dbReference>
<feature type="signal peptide" evidence="4">
    <location>
        <begin position="1"/>
        <end position="16"/>
    </location>
</feature>
<comment type="caution">
    <text evidence="7">The sequence shown here is derived from an EMBL/GenBank/DDBJ whole genome shotgun (WGS) entry which is preliminary data.</text>
</comment>
<dbReference type="InterPro" id="IPR001599">
    <property type="entry name" value="Macroglobln_a2"/>
</dbReference>
<dbReference type="Pfam" id="PF01835">
    <property type="entry name" value="MG2"/>
    <property type="match status" value="1"/>
</dbReference>
<evidence type="ECO:0000256" key="2">
    <source>
        <dbReference type="ARBA" id="ARBA00022966"/>
    </source>
</evidence>
<dbReference type="InterPro" id="IPR002890">
    <property type="entry name" value="MG2"/>
</dbReference>
<dbReference type="GO" id="GO:0004866">
    <property type="term" value="F:endopeptidase inhibitor activity"/>
    <property type="evidence" value="ECO:0007669"/>
    <property type="project" value="InterPro"/>
</dbReference>
<accession>A0A8S3ZVF8</accession>
<dbReference type="InterPro" id="IPR011625">
    <property type="entry name" value="A2M_N_BRD"/>
</dbReference>
<dbReference type="PANTHER" id="PTHR11412">
    <property type="entry name" value="MACROGLOBULIN / COMPLEMENT"/>
    <property type="match status" value="1"/>
</dbReference>
<evidence type="ECO:0000256" key="1">
    <source>
        <dbReference type="ARBA" id="ARBA00022729"/>
    </source>
</evidence>
<dbReference type="OrthoDB" id="9998011at2759"/>
<dbReference type="EMBL" id="CAJHNH020004902">
    <property type="protein sequence ID" value="CAG5131882.1"/>
    <property type="molecule type" value="Genomic_DNA"/>
</dbReference>
<feature type="domain" description="Alpha-2-macroglobulin" evidence="6">
    <location>
        <begin position="728"/>
        <end position="814"/>
    </location>
</feature>
<organism evidence="7 8">
    <name type="scientific">Candidula unifasciata</name>
    <dbReference type="NCBI Taxonomy" id="100452"/>
    <lineage>
        <taxon>Eukaryota</taxon>
        <taxon>Metazoa</taxon>
        <taxon>Spiralia</taxon>
        <taxon>Lophotrochozoa</taxon>
        <taxon>Mollusca</taxon>
        <taxon>Gastropoda</taxon>
        <taxon>Heterobranchia</taxon>
        <taxon>Euthyneura</taxon>
        <taxon>Panpulmonata</taxon>
        <taxon>Eupulmonata</taxon>
        <taxon>Stylommatophora</taxon>
        <taxon>Helicina</taxon>
        <taxon>Helicoidea</taxon>
        <taxon>Geomitridae</taxon>
        <taxon>Candidula</taxon>
    </lineage>
</organism>
<keyword evidence="2" id="KW-0882">Thioester bond</keyword>
<dbReference type="Gene3D" id="2.20.130.20">
    <property type="match status" value="1"/>
</dbReference>
<dbReference type="Gene3D" id="2.60.40.1930">
    <property type="match status" value="2"/>
</dbReference>
<dbReference type="InterPro" id="IPR013783">
    <property type="entry name" value="Ig-like_fold"/>
</dbReference>
<protein>
    <recommendedName>
        <fullName evidence="9">CD109 antigen</fullName>
    </recommendedName>
</protein>
<reference evidence="7" key="1">
    <citation type="submission" date="2021-04" db="EMBL/GenBank/DDBJ databases">
        <authorList>
            <consortium name="Molecular Ecology Group"/>
        </authorList>
    </citation>
    <scope>NUCLEOTIDE SEQUENCE</scope>
</reference>
<evidence type="ECO:0000259" key="6">
    <source>
        <dbReference type="SMART" id="SM01360"/>
    </source>
</evidence>
<dbReference type="Pfam" id="PF07703">
    <property type="entry name" value="A2M_BRD"/>
    <property type="match status" value="1"/>
</dbReference>
<keyword evidence="1 4" id="KW-0732">Signal</keyword>
<gene>
    <name evidence="7" type="ORF">CUNI_LOCUS17440</name>
</gene>
<dbReference type="InterPro" id="IPR041555">
    <property type="entry name" value="MG3"/>
</dbReference>
<dbReference type="PANTHER" id="PTHR11412:SF136">
    <property type="entry name" value="CD109 ANTIGEN"/>
    <property type="match status" value="1"/>
</dbReference>
<proteinExistence type="predicted"/>
<feature type="domain" description="Alpha-2-macroglobulin bait region" evidence="5">
    <location>
        <begin position="450"/>
        <end position="586"/>
    </location>
</feature>
<evidence type="ECO:0008006" key="9">
    <source>
        <dbReference type="Google" id="ProtNLM"/>
    </source>
</evidence>
<keyword evidence="3" id="KW-0325">Glycoprotein</keyword>
<feature type="chain" id="PRO_5035924865" description="CD109 antigen" evidence="4">
    <location>
        <begin position="17"/>
        <end position="814"/>
    </location>
</feature>
<evidence type="ECO:0000313" key="7">
    <source>
        <dbReference type="EMBL" id="CAG5131882.1"/>
    </source>
</evidence>
<feature type="non-terminal residue" evidence="7">
    <location>
        <position position="1"/>
    </location>
</feature>
<dbReference type="Gene3D" id="6.20.50.160">
    <property type="match status" value="1"/>
</dbReference>
<dbReference type="InterPro" id="IPR050473">
    <property type="entry name" value="A2M/Complement_sys"/>
</dbReference>
<evidence type="ECO:0000256" key="3">
    <source>
        <dbReference type="ARBA" id="ARBA00023180"/>
    </source>
</evidence>
<dbReference type="Proteomes" id="UP000678393">
    <property type="component" value="Unassembled WGS sequence"/>
</dbReference>
<dbReference type="Pfam" id="PF17791">
    <property type="entry name" value="MG3"/>
    <property type="match status" value="1"/>
</dbReference>
<name>A0A8S3ZVF8_9EUPU</name>
<dbReference type="Gene3D" id="2.60.40.10">
    <property type="entry name" value="Immunoglobulins"/>
    <property type="match status" value="2"/>
</dbReference>
<dbReference type="FunFam" id="2.60.40.1930:FF:000001">
    <property type="entry name" value="CD109 isoform 3"/>
    <property type="match status" value="1"/>
</dbReference>
<keyword evidence="8" id="KW-1185">Reference proteome</keyword>
<sequence>MLVLFILAAALAAAHANNSYVVIVPSKIRANMDFSLSVNILNATADVTVTATVLRGSTLVVTGSQVFQAGKPGTLSLKIPAGIPNTAYSLEVKGSGGLQFNKTTSLAFNSKELSLFIQSDKAIYKPGDTVNFRTFAVYSDLKSFTGPVDISIFDAQANKIKQWLQEQPLEGVITKTLTLSSQPVLGDWRIRVETADANVEKIITVAEYVLPKFEVDVIMPSYSLTTDSDVTVTVKAKYTYGEPVKGTASVSVSLLNSNSPYDASRGQSVSSTTVPVEGEAKVTIPMATVKKISSGLNGHILVVTANVTESLTGNIRTGNGSVKLYDKGVTLEFPKTNPNTFKPGLKYIAYLKVSQPDGLPVSSTNDMVGVSPTVIIELPGVSPTPYYYYEKPTQTKKLPETMYSVPDNGLIAIPVDIPNDAKSATITATFQGVTATLSLGKSHSPSNSYLQLSLETTSAIEAGDLITFTVKSTEPLNNVVYQVLSRGGIVKTGSIDVKNGQEYTFSITSDSSMAPNARIVVYYVRADGEIVTDSISFDINGAFKNKVSLSVNTTEAEPGDNIQVTVTADPSSTAHLLAIDQSVLLLKSGNDVTANDVYNELKAYDTIDSVKNSFSPILFDPLDCINCRRKRLVWWPFPIFYGGNDATQIFQNAGVTVITDALVYHYQEPIHWEWMKPMFAGAAMGGMADGAIATSVSRPQLPPAQEVTTDSGADLQEPARIRSNFAESFLWSDLSIGADGKGSVSAQVPDTITSWVASAFAINSVTGLGVSPTQAHLKVFRPFFVSLNLPYSVTRGEHLALQAIVFNYLQEDMQ</sequence>
<dbReference type="SMART" id="SM01360">
    <property type="entry name" value="A2M"/>
    <property type="match status" value="1"/>
</dbReference>
<dbReference type="AlphaFoldDB" id="A0A8S3ZVF8"/>
<dbReference type="SMART" id="SM01359">
    <property type="entry name" value="A2M_N_2"/>
    <property type="match status" value="1"/>
</dbReference>
<evidence type="ECO:0000259" key="5">
    <source>
        <dbReference type="SMART" id="SM01359"/>
    </source>
</evidence>